<sequence length="183" mass="20396">MGKKAIVIYNSKRGSTKQYAEWIASELDCTAVPLINFDYGSLDRFDVVIFGGWLRGSGIVGFDKFRKQIVGCEDKLILFVTGISEYNPANYQQICEINFKDGVNMQNTLLYFCPGRYVPGEVKGLDKFLMAVSKKVLLSGTTDKESAAAANSMVDAIVNGVDNVDERYAKQVIRAALRRLRDE</sequence>
<organism evidence="2 3">
    <name type="scientific">Mogibacterium timidum</name>
    <dbReference type="NCBI Taxonomy" id="35519"/>
    <lineage>
        <taxon>Bacteria</taxon>
        <taxon>Bacillati</taxon>
        <taxon>Bacillota</taxon>
        <taxon>Clostridia</taxon>
        <taxon>Peptostreptococcales</taxon>
        <taxon>Anaerovoracaceae</taxon>
        <taxon>Mogibacterium</taxon>
    </lineage>
</organism>
<feature type="domain" description="Flavodoxin" evidence="1">
    <location>
        <begin position="6"/>
        <end position="136"/>
    </location>
</feature>
<dbReference type="Pfam" id="PF12724">
    <property type="entry name" value="Flavodoxin_5"/>
    <property type="match status" value="1"/>
</dbReference>
<dbReference type="Proteomes" id="UP000526307">
    <property type="component" value="Unassembled WGS sequence"/>
</dbReference>
<name>A0A7Y8VSD9_9FIRM</name>
<proteinExistence type="predicted"/>
<dbReference type="InterPro" id="IPR029039">
    <property type="entry name" value="Flavoprotein-like_sf"/>
</dbReference>
<evidence type="ECO:0000313" key="3">
    <source>
        <dbReference type="Proteomes" id="UP000526307"/>
    </source>
</evidence>
<reference evidence="2 3" key="1">
    <citation type="submission" date="2020-06" db="EMBL/GenBank/DDBJ databases">
        <title>Mogibacterium timidum strain W9173 genomic sequence.</title>
        <authorList>
            <person name="Wade W.G."/>
            <person name="Johnston C.D."/>
            <person name="Chen T."/>
            <person name="Dewhirst F.E."/>
        </authorList>
    </citation>
    <scope>NUCLEOTIDE SEQUENCE [LARGE SCALE GENOMIC DNA]</scope>
    <source>
        <strain evidence="2 3">W9173</strain>
    </source>
</reference>
<dbReference type="AlphaFoldDB" id="A0A7Y8VSD9"/>
<comment type="caution">
    <text evidence="2">The sequence shown here is derived from an EMBL/GenBank/DDBJ whole genome shotgun (WGS) entry which is preliminary data.</text>
</comment>
<dbReference type="InterPro" id="IPR026816">
    <property type="entry name" value="Flavodoxin_dom"/>
</dbReference>
<protein>
    <recommendedName>
        <fullName evidence="1">Flavodoxin domain-containing protein</fullName>
    </recommendedName>
</protein>
<evidence type="ECO:0000259" key="1">
    <source>
        <dbReference type="Pfam" id="PF12724"/>
    </source>
</evidence>
<dbReference type="Gene3D" id="3.40.50.360">
    <property type="match status" value="1"/>
</dbReference>
<dbReference type="PROSITE" id="PS00201">
    <property type="entry name" value="FLAVODOXIN"/>
    <property type="match status" value="1"/>
</dbReference>
<dbReference type="SUPFAM" id="SSF52218">
    <property type="entry name" value="Flavoproteins"/>
    <property type="match status" value="1"/>
</dbReference>
<dbReference type="GO" id="GO:0009055">
    <property type="term" value="F:electron transfer activity"/>
    <property type="evidence" value="ECO:0007669"/>
    <property type="project" value="InterPro"/>
</dbReference>
<gene>
    <name evidence="2" type="ORF">HW270_05735</name>
</gene>
<dbReference type="EMBL" id="JABXYR010000002">
    <property type="protein sequence ID" value="NWO23562.1"/>
    <property type="molecule type" value="Genomic_DNA"/>
</dbReference>
<dbReference type="InterPro" id="IPR001226">
    <property type="entry name" value="Flavodoxin_CS"/>
</dbReference>
<keyword evidence="3" id="KW-1185">Reference proteome</keyword>
<dbReference type="GO" id="GO:0010181">
    <property type="term" value="F:FMN binding"/>
    <property type="evidence" value="ECO:0007669"/>
    <property type="project" value="InterPro"/>
</dbReference>
<evidence type="ECO:0000313" key="2">
    <source>
        <dbReference type="EMBL" id="NWO23562.1"/>
    </source>
</evidence>
<accession>A0A7Y8VSD9</accession>
<dbReference type="RefSeq" id="WP_009643609.1">
    <property type="nucleotide sequence ID" value="NZ_CAJPUB010000003.1"/>
</dbReference>